<dbReference type="EMBL" id="JAUHLN010000004">
    <property type="protein sequence ID" value="MDN4074974.1"/>
    <property type="molecule type" value="Genomic_DNA"/>
</dbReference>
<evidence type="ECO:0000313" key="2">
    <source>
        <dbReference type="EMBL" id="MDN4074974.1"/>
    </source>
</evidence>
<dbReference type="Pfam" id="PF11638">
    <property type="entry name" value="DnaA_N"/>
    <property type="match status" value="1"/>
</dbReference>
<dbReference type="InterPro" id="IPR038454">
    <property type="entry name" value="DnaA_N_sf"/>
</dbReference>
<proteinExistence type="predicted"/>
<gene>
    <name evidence="2" type="ORF">QYF49_18545</name>
</gene>
<accession>A0ABT8EAT3</accession>
<name>A0ABT8EAT3_9BACL</name>
<sequence>MDAQILWDEILKEIKEKISGPNFETWFSTVIARNIEGNTLILLVDDPIQQEWLEARYTSTVLEAASKVKASIKHVAFIYREASPYIN</sequence>
<feature type="domain" description="DnaA N-terminal" evidence="1">
    <location>
        <begin position="6"/>
        <end position="66"/>
    </location>
</feature>
<dbReference type="InterPro" id="IPR024633">
    <property type="entry name" value="DnaA_N_dom"/>
</dbReference>
<organism evidence="2 3">
    <name type="scientific">Fictibacillus terranigra</name>
    <dbReference type="NCBI Taxonomy" id="3058424"/>
    <lineage>
        <taxon>Bacteria</taxon>
        <taxon>Bacillati</taxon>
        <taxon>Bacillota</taxon>
        <taxon>Bacilli</taxon>
        <taxon>Bacillales</taxon>
        <taxon>Fictibacillaceae</taxon>
        <taxon>Fictibacillus</taxon>
    </lineage>
</organism>
<evidence type="ECO:0000313" key="3">
    <source>
        <dbReference type="Proteomes" id="UP001168694"/>
    </source>
</evidence>
<dbReference type="Proteomes" id="UP001168694">
    <property type="component" value="Unassembled WGS sequence"/>
</dbReference>
<comment type="caution">
    <text evidence="2">The sequence shown here is derived from an EMBL/GenBank/DDBJ whole genome shotgun (WGS) entry which is preliminary data.</text>
</comment>
<protein>
    <submittedName>
        <fullName evidence="2">DnaA N-terminal domain-containing protein</fullName>
    </submittedName>
</protein>
<keyword evidence="3" id="KW-1185">Reference proteome</keyword>
<dbReference type="RefSeq" id="WP_290401096.1">
    <property type="nucleotide sequence ID" value="NZ_JAUHLN010000004.1"/>
</dbReference>
<evidence type="ECO:0000259" key="1">
    <source>
        <dbReference type="Pfam" id="PF11638"/>
    </source>
</evidence>
<dbReference type="Gene3D" id="3.30.300.180">
    <property type="match status" value="1"/>
</dbReference>
<reference evidence="2" key="1">
    <citation type="submission" date="2023-06" db="EMBL/GenBank/DDBJ databases">
        <title>Draft Genome Sequences of Representative Paenibacillus Polymyxa, Bacillus cereus, Fictibacillus sp., and Brevibacillus agri Strains Isolated from Amazonian Dark Earth.</title>
        <authorList>
            <person name="Pellegrinetti T.A."/>
            <person name="Cunha I.C.M."/>
            <person name="Chaves M.G."/>
            <person name="Freitas A.S."/>
            <person name="Silva A.V.R."/>
            <person name="Tsai S.M."/>
            <person name="Mendes L.W."/>
        </authorList>
    </citation>
    <scope>NUCLEOTIDE SEQUENCE</scope>
    <source>
        <strain evidence="2">CENA-BCM004</strain>
    </source>
</reference>